<dbReference type="PROSITE" id="PS51257">
    <property type="entry name" value="PROKAR_LIPOPROTEIN"/>
    <property type="match status" value="1"/>
</dbReference>
<feature type="domain" description="Putative beta-lactamase-inhibitor-like PepSY-like" evidence="2">
    <location>
        <begin position="92"/>
        <end position="164"/>
    </location>
</feature>
<sequence>MPVTRLFVIENLNVMKLKVSFTAILFMSCCLFLTVGCQQKKQGFDDKSVSQAIQKVIQIKYPGATITDYDKDAAGVEVDIKDKGVKKEVLLGKNNEWLSTKFDIHAEDVPVDIMDNLTNSAYHEYKIDEVTQIDKPSGTFYVFKLEHENNEVRLTFNSEAQLLK</sequence>
<protein>
    <submittedName>
        <fullName evidence="3">Protein of uncharacterized function (DUF2874)</fullName>
    </submittedName>
</protein>
<gene>
    <name evidence="3" type="ORF">ERS852429_03274</name>
</gene>
<proteinExistence type="predicted"/>
<feature type="domain" description="Putative beta-lactamase-inhibitor-like PepSY-like" evidence="2">
    <location>
        <begin position="39"/>
        <end position="82"/>
    </location>
</feature>
<feature type="transmembrane region" description="Helical" evidence="1">
    <location>
        <begin position="20"/>
        <end position="37"/>
    </location>
</feature>
<reference evidence="3 4" key="1">
    <citation type="submission" date="2015-09" db="EMBL/GenBank/DDBJ databases">
        <authorList>
            <consortium name="Pathogen Informatics"/>
        </authorList>
    </citation>
    <scope>NUCLEOTIDE SEQUENCE [LARGE SCALE GENOMIC DNA]</scope>
    <source>
        <strain evidence="3 4">2789STDY5608872</strain>
    </source>
</reference>
<dbReference type="EMBL" id="CYXP01000008">
    <property type="protein sequence ID" value="CUN28606.1"/>
    <property type="molecule type" value="Genomic_DNA"/>
</dbReference>
<organism evidence="3 4">
    <name type="scientific">Parabacteroides distasonis</name>
    <dbReference type="NCBI Taxonomy" id="823"/>
    <lineage>
        <taxon>Bacteria</taxon>
        <taxon>Pseudomonadati</taxon>
        <taxon>Bacteroidota</taxon>
        <taxon>Bacteroidia</taxon>
        <taxon>Bacteroidales</taxon>
        <taxon>Tannerellaceae</taxon>
        <taxon>Parabacteroides</taxon>
    </lineage>
</organism>
<evidence type="ECO:0000313" key="3">
    <source>
        <dbReference type="EMBL" id="CUN28606.1"/>
    </source>
</evidence>
<keyword evidence="1" id="KW-0812">Transmembrane</keyword>
<dbReference type="AlphaFoldDB" id="A0A173VPM8"/>
<keyword evidence="1" id="KW-0472">Membrane</keyword>
<dbReference type="Pfam" id="PF11396">
    <property type="entry name" value="PepSY_like"/>
    <property type="match status" value="2"/>
</dbReference>
<evidence type="ECO:0000313" key="4">
    <source>
        <dbReference type="Proteomes" id="UP000095591"/>
    </source>
</evidence>
<accession>A0A173VPM8</accession>
<dbReference type="InterPro" id="IPR021533">
    <property type="entry name" value="PepSY-like"/>
</dbReference>
<evidence type="ECO:0000256" key="1">
    <source>
        <dbReference type="SAM" id="Phobius"/>
    </source>
</evidence>
<name>A0A173VPM8_PARDI</name>
<dbReference type="Proteomes" id="UP000095591">
    <property type="component" value="Unassembled WGS sequence"/>
</dbReference>
<dbReference type="SUPFAM" id="SSF160574">
    <property type="entry name" value="BT0923-like"/>
    <property type="match status" value="1"/>
</dbReference>
<keyword evidence="1" id="KW-1133">Transmembrane helix</keyword>
<evidence type="ECO:0000259" key="2">
    <source>
        <dbReference type="Pfam" id="PF11396"/>
    </source>
</evidence>
<dbReference type="Gene3D" id="3.10.450.360">
    <property type="match status" value="1"/>
</dbReference>